<dbReference type="Gene3D" id="3.40.50.740">
    <property type="match status" value="1"/>
</dbReference>
<keyword evidence="5" id="KW-0411">Iron-sulfur</keyword>
<dbReference type="STRING" id="43928.SAMN05443636_0380"/>
<reference evidence="8 9" key="1">
    <citation type="submission" date="2016-11" db="EMBL/GenBank/DDBJ databases">
        <authorList>
            <person name="Jaros S."/>
            <person name="Januszkiewicz K."/>
            <person name="Wedrychowicz H."/>
        </authorList>
    </citation>
    <scope>NUCLEOTIDE SEQUENCE [LARGE SCALE GENOMIC DNA]</scope>
    <source>
        <strain evidence="8 9">DSM 9297</strain>
    </source>
</reference>
<dbReference type="GO" id="GO:0051539">
    <property type="term" value="F:4 iron, 4 sulfur cluster binding"/>
    <property type="evidence" value="ECO:0007669"/>
    <property type="project" value="UniProtKB-KW"/>
</dbReference>
<organism evidence="8 9">
    <name type="scientific">Halobaculum gomorrense</name>
    <dbReference type="NCBI Taxonomy" id="43928"/>
    <lineage>
        <taxon>Archaea</taxon>
        <taxon>Methanobacteriati</taxon>
        <taxon>Methanobacteriota</taxon>
        <taxon>Stenosarchaea group</taxon>
        <taxon>Halobacteria</taxon>
        <taxon>Halobacteriales</taxon>
        <taxon>Haloferacaceae</taxon>
        <taxon>Halobaculum</taxon>
    </lineage>
</organism>
<dbReference type="Proteomes" id="UP000184357">
    <property type="component" value="Unassembled WGS sequence"/>
</dbReference>
<dbReference type="PANTHER" id="PTHR43105:SF9">
    <property type="entry name" value="NADPH-FE(3+) OXIDOREDUCTASE SUBUNIT ALPHA"/>
    <property type="match status" value="1"/>
</dbReference>
<dbReference type="GO" id="GO:0046872">
    <property type="term" value="F:metal ion binding"/>
    <property type="evidence" value="ECO:0007669"/>
    <property type="project" value="UniProtKB-KW"/>
</dbReference>
<evidence type="ECO:0000256" key="6">
    <source>
        <dbReference type="SAM" id="MobiDB-lite"/>
    </source>
</evidence>
<protein>
    <submittedName>
        <fullName evidence="8">Assimilatory nitrate reductase (Ferredoxin)</fullName>
    </submittedName>
</protein>
<evidence type="ECO:0000256" key="2">
    <source>
        <dbReference type="ARBA" id="ARBA00022723"/>
    </source>
</evidence>
<evidence type="ECO:0000313" key="9">
    <source>
        <dbReference type="Proteomes" id="UP000184357"/>
    </source>
</evidence>
<keyword evidence="3" id="KW-0560">Oxidoreductase</keyword>
<dbReference type="SMART" id="SM00926">
    <property type="entry name" value="Molybdop_Fe4S4"/>
    <property type="match status" value="1"/>
</dbReference>
<sequence length="725" mass="75201">MSDPVPTTCMRCAVGCGHLQIGVDAGYGIASVRGDVSHPANRGLACQRGIDETANPDGEWLTRPLVREDGDLHPTTWDVALDRAVTGLGAAAAGDPDGVAVLGSGQQTNEAAYALGKLARGGLGTRYYDANTTLCMASAVTAYDDAFGSDAPPCTYDDIDDADTHVVWGANPAVAHPVMFRWIEASARDDGSRLIVVDPVETKTAGVADAHVAPDPGTDLALARAVLARVLDRDGVDREFVDEATVGFDDLEAALPDSGAAAAEAGVDPETVDALAAAFADPTLVYWGMGVNQSVQGTDTAAALIDLCLATGNMGPGTGPFSLTGQANSMGTRICSSKGSWPGQRPFDDPAERRVIAEAWGVPSGRLPDETGPGPVGTIEAIADGPVEAVYAVATNPAAGMPDAGAVRERLDDAFLVVQDAFRTETVERADVVLPAATWGESEGTTTNMERRVSRVRPVTELPPDIRTDLDAITTIGERLCPGLFPATDPESVFEEFAALTAGTPADCSGISYDRLDDAGAVRWPAPDALSEGGYRYRTDLGGWAFETPSGKARFSSAVDGGLAEPTDEAYPLTLTTAREADGYNTGVRSRGGVNDSPPVARVHPETLAELGLLADAAAVEPAGDADEEADDDAADGAAPVDPVDTATLGSRRGEIRVRPRADGAVPTGLVWLPIHHPAVNEVTLPDTDPKSDEPNLKQCAVRLTTVSADDPDAVAVGSEVMSDD</sequence>
<dbReference type="GO" id="GO:0016491">
    <property type="term" value="F:oxidoreductase activity"/>
    <property type="evidence" value="ECO:0007669"/>
    <property type="project" value="UniProtKB-KW"/>
</dbReference>
<dbReference type="RefSeq" id="WP_268762470.1">
    <property type="nucleotide sequence ID" value="NZ_FQWV01000001.1"/>
</dbReference>
<evidence type="ECO:0000256" key="1">
    <source>
        <dbReference type="ARBA" id="ARBA00022485"/>
    </source>
</evidence>
<dbReference type="Pfam" id="PF00384">
    <property type="entry name" value="Molybdopterin"/>
    <property type="match status" value="1"/>
</dbReference>
<dbReference type="Gene3D" id="3.40.228.10">
    <property type="entry name" value="Dimethylsulfoxide Reductase, domain 2"/>
    <property type="match status" value="1"/>
</dbReference>
<dbReference type="InterPro" id="IPR006656">
    <property type="entry name" value="Mopterin_OxRdtase"/>
</dbReference>
<dbReference type="Gene3D" id="2.20.25.90">
    <property type="entry name" value="ADC-like domains"/>
    <property type="match status" value="1"/>
</dbReference>
<dbReference type="SUPFAM" id="SSF53706">
    <property type="entry name" value="Formate dehydrogenase/DMSO reductase, domains 1-3"/>
    <property type="match status" value="1"/>
</dbReference>
<dbReference type="InterPro" id="IPR050123">
    <property type="entry name" value="Prok_molybdopt-oxidoreductase"/>
</dbReference>
<dbReference type="Pfam" id="PF04879">
    <property type="entry name" value="Molybdop_Fe4S4"/>
    <property type="match status" value="1"/>
</dbReference>
<evidence type="ECO:0000259" key="7">
    <source>
        <dbReference type="SMART" id="SM00926"/>
    </source>
</evidence>
<dbReference type="InterPro" id="IPR006657">
    <property type="entry name" value="MoPterin_dinucl-bd_dom"/>
</dbReference>
<dbReference type="EMBL" id="FQWV01000001">
    <property type="protein sequence ID" value="SHG47947.1"/>
    <property type="molecule type" value="Genomic_DNA"/>
</dbReference>
<dbReference type="InterPro" id="IPR009010">
    <property type="entry name" value="Asp_de-COase-like_dom_sf"/>
</dbReference>
<dbReference type="InterPro" id="IPR054894">
    <property type="entry name" value="Nitr_red_NasA"/>
</dbReference>
<feature type="compositionally biased region" description="Acidic residues" evidence="6">
    <location>
        <begin position="624"/>
        <end position="635"/>
    </location>
</feature>
<evidence type="ECO:0000256" key="5">
    <source>
        <dbReference type="ARBA" id="ARBA00023014"/>
    </source>
</evidence>
<keyword evidence="1" id="KW-0004">4Fe-4S</keyword>
<evidence type="ECO:0000256" key="3">
    <source>
        <dbReference type="ARBA" id="ARBA00023002"/>
    </source>
</evidence>
<proteinExistence type="predicted"/>
<dbReference type="GO" id="GO:0043546">
    <property type="term" value="F:molybdopterin cofactor binding"/>
    <property type="evidence" value="ECO:0007669"/>
    <property type="project" value="InterPro"/>
</dbReference>
<dbReference type="GO" id="GO:0016020">
    <property type="term" value="C:membrane"/>
    <property type="evidence" value="ECO:0007669"/>
    <property type="project" value="TreeGrafter"/>
</dbReference>
<dbReference type="PANTHER" id="PTHR43105">
    <property type="entry name" value="RESPIRATORY NITRATE REDUCTASE"/>
    <property type="match status" value="1"/>
</dbReference>
<feature type="compositionally biased region" description="Low complexity" evidence="6">
    <location>
        <begin position="636"/>
        <end position="645"/>
    </location>
</feature>
<dbReference type="SUPFAM" id="SSF50692">
    <property type="entry name" value="ADC-like"/>
    <property type="match status" value="2"/>
</dbReference>
<feature type="domain" description="4Fe-4S Mo/W bis-MGD-type" evidence="7">
    <location>
        <begin position="2"/>
        <end position="56"/>
    </location>
</feature>
<keyword evidence="2" id="KW-0479">Metal-binding</keyword>
<evidence type="ECO:0000256" key="4">
    <source>
        <dbReference type="ARBA" id="ARBA00023004"/>
    </source>
</evidence>
<keyword evidence="9" id="KW-1185">Reference proteome</keyword>
<dbReference type="InterPro" id="IPR006963">
    <property type="entry name" value="Mopterin_OxRdtase_4Fe-4S_dom"/>
</dbReference>
<dbReference type="NCBIfam" id="NF041323">
    <property type="entry name" value="Nitr_red_NasA_Halo"/>
    <property type="match status" value="1"/>
</dbReference>
<dbReference type="AlphaFoldDB" id="A0A1M5K533"/>
<evidence type="ECO:0000313" key="8">
    <source>
        <dbReference type="EMBL" id="SHG47947.1"/>
    </source>
</evidence>
<dbReference type="Pfam" id="PF01568">
    <property type="entry name" value="Molydop_binding"/>
    <property type="match status" value="1"/>
</dbReference>
<accession>A0A1M5K533</accession>
<name>A0A1M5K533_9EURY</name>
<dbReference type="Gene3D" id="2.40.40.20">
    <property type="match status" value="1"/>
</dbReference>
<feature type="region of interest" description="Disordered" evidence="6">
    <location>
        <begin position="622"/>
        <end position="653"/>
    </location>
</feature>
<gene>
    <name evidence="8" type="ORF">SAMN05443636_0380</name>
</gene>
<keyword evidence="4" id="KW-0408">Iron</keyword>